<protein>
    <submittedName>
        <fullName evidence="2">Chemotaxis protein CheW</fullName>
    </submittedName>
</protein>
<dbReference type="PROSITE" id="PS50851">
    <property type="entry name" value="CHEW"/>
    <property type="match status" value="1"/>
</dbReference>
<dbReference type="Pfam" id="PF01584">
    <property type="entry name" value="CheW"/>
    <property type="match status" value="1"/>
</dbReference>
<dbReference type="SMART" id="SM00260">
    <property type="entry name" value="CheW"/>
    <property type="match status" value="1"/>
</dbReference>
<organism evidence="2 3">
    <name type="scientific">Teichococcus deserti</name>
    <dbReference type="NCBI Taxonomy" id="1817963"/>
    <lineage>
        <taxon>Bacteria</taxon>
        <taxon>Pseudomonadati</taxon>
        <taxon>Pseudomonadota</taxon>
        <taxon>Alphaproteobacteria</taxon>
        <taxon>Acetobacterales</taxon>
        <taxon>Roseomonadaceae</taxon>
        <taxon>Roseomonas</taxon>
    </lineage>
</organism>
<evidence type="ECO:0000259" key="1">
    <source>
        <dbReference type="PROSITE" id="PS50851"/>
    </source>
</evidence>
<dbReference type="EMBL" id="MLCO01000046">
    <property type="protein sequence ID" value="ONG56263.1"/>
    <property type="molecule type" value="Genomic_DNA"/>
</dbReference>
<evidence type="ECO:0000313" key="3">
    <source>
        <dbReference type="Proteomes" id="UP000188879"/>
    </source>
</evidence>
<dbReference type="OrthoDB" id="7584342at2"/>
<dbReference type="Proteomes" id="UP000188879">
    <property type="component" value="Unassembled WGS sequence"/>
</dbReference>
<dbReference type="PANTHER" id="PTHR22617">
    <property type="entry name" value="CHEMOTAXIS SENSOR HISTIDINE KINASE-RELATED"/>
    <property type="match status" value="1"/>
</dbReference>
<reference evidence="2 3" key="1">
    <citation type="submission" date="2016-10" db="EMBL/GenBank/DDBJ databases">
        <title>Draft Genome sequence of Roseomonas sp. strain M3.</title>
        <authorList>
            <person name="Subhash Y."/>
            <person name="Lee S."/>
        </authorList>
    </citation>
    <scope>NUCLEOTIDE SEQUENCE [LARGE SCALE GENOMIC DNA]</scope>
    <source>
        <strain evidence="2 3">M3</strain>
    </source>
</reference>
<proteinExistence type="predicted"/>
<dbReference type="InterPro" id="IPR002545">
    <property type="entry name" value="CheW-lke_dom"/>
</dbReference>
<comment type="caution">
    <text evidence="2">The sequence shown here is derived from an EMBL/GenBank/DDBJ whole genome shotgun (WGS) entry which is preliminary data.</text>
</comment>
<dbReference type="AlphaFoldDB" id="A0A1V2H6K5"/>
<dbReference type="PANTHER" id="PTHR22617:SF23">
    <property type="entry name" value="CHEMOTAXIS PROTEIN CHEW"/>
    <property type="match status" value="1"/>
</dbReference>
<dbReference type="Gene3D" id="2.30.30.40">
    <property type="entry name" value="SH3 Domains"/>
    <property type="match status" value="1"/>
</dbReference>
<dbReference type="InterPro" id="IPR036061">
    <property type="entry name" value="CheW-like_dom_sf"/>
</dbReference>
<dbReference type="SUPFAM" id="SSF50341">
    <property type="entry name" value="CheW-like"/>
    <property type="match status" value="1"/>
</dbReference>
<feature type="domain" description="CheW-like" evidence="1">
    <location>
        <begin position="10"/>
        <end position="153"/>
    </location>
</feature>
<dbReference type="GO" id="GO:0005829">
    <property type="term" value="C:cytosol"/>
    <property type="evidence" value="ECO:0007669"/>
    <property type="project" value="TreeGrafter"/>
</dbReference>
<accession>A0A1V2H6K5</accession>
<keyword evidence="3" id="KW-1185">Reference proteome</keyword>
<dbReference type="InterPro" id="IPR039315">
    <property type="entry name" value="CheW"/>
</dbReference>
<sequence length="174" mass="18487">MRDLAAVVAGDAYLLFRLGSRRCALPRAAVREVLPLPRLFRPPSLPKPMAGFLNLGGVAVPVIDLTKLFGLASAAETEQALYRHILLIGRPDGQAPLGLLVDRVLDLLRLAPERLRAVSPEATLNGCAVAELETAEGFVHLLAADRLLLAQEAAALSALQEAAAARLADWDLSG</sequence>
<evidence type="ECO:0000313" key="2">
    <source>
        <dbReference type="EMBL" id="ONG56263.1"/>
    </source>
</evidence>
<name>A0A1V2H6K5_9PROT</name>
<gene>
    <name evidence="2" type="ORF">BKE38_06320</name>
</gene>
<dbReference type="GO" id="GO:0007165">
    <property type="term" value="P:signal transduction"/>
    <property type="evidence" value="ECO:0007669"/>
    <property type="project" value="InterPro"/>
</dbReference>
<dbReference type="Gene3D" id="2.40.50.180">
    <property type="entry name" value="CheA-289, Domain 4"/>
    <property type="match status" value="1"/>
</dbReference>
<dbReference type="GO" id="GO:0006935">
    <property type="term" value="P:chemotaxis"/>
    <property type="evidence" value="ECO:0007669"/>
    <property type="project" value="InterPro"/>
</dbReference>